<proteinExistence type="predicted"/>
<name>A0A0D0VBR0_CRYGA</name>
<gene>
    <name evidence="2" type="ORF">I312_05780</name>
</gene>
<feature type="region of interest" description="Disordered" evidence="1">
    <location>
        <begin position="29"/>
        <end position="55"/>
    </location>
</feature>
<protein>
    <submittedName>
        <fullName evidence="2">Uncharacterized protein</fullName>
    </submittedName>
</protein>
<sequence>MRRLRRYALSDWQRSGFSIQPLGCWAARNGSSSQAVSSGSGEGEKNVEGTIGEVL</sequence>
<evidence type="ECO:0000313" key="2">
    <source>
        <dbReference type="EMBL" id="KIR45006.1"/>
    </source>
</evidence>
<dbReference type="EMBL" id="KN847992">
    <property type="protein sequence ID" value="KIR45006.1"/>
    <property type="molecule type" value="Genomic_DNA"/>
</dbReference>
<organism evidence="2">
    <name type="scientific">Cryptococcus bacillisporus CA1280</name>
    <dbReference type="NCBI Taxonomy" id="1296109"/>
    <lineage>
        <taxon>Eukaryota</taxon>
        <taxon>Fungi</taxon>
        <taxon>Dikarya</taxon>
        <taxon>Basidiomycota</taxon>
        <taxon>Agaricomycotina</taxon>
        <taxon>Tremellomycetes</taxon>
        <taxon>Tremellales</taxon>
        <taxon>Cryptococcaceae</taxon>
        <taxon>Cryptococcus</taxon>
        <taxon>Cryptococcus gattii species complex</taxon>
    </lineage>
</organism>
<reference evidence="2" key="1">
    <citation type="submission" date="2015-01" db="EMBL/GenBank/DDBJ databases">
        <title>The Genome Sequence of Cryptococcus gattii CA1280.</title>
        <authorList>
            <consortium name="The Broad Institute Genomics Platform"/>
            <person name="Cuomo C."/>
            <person name="Litvintseva A."/>
            <person name="Chen Y."/>
            <person name="Heitman J."/>
            <person name="Sun S."/>
            <person name="Springer D."/>
            <person name="Dromer F."/>
            <person name="Young S."/>
            <person name="Zeng Q."/>
            <person name="Gargeya S."/>
            <person name="Abouelleil A."/>
            <person name="Alvarado L."/>
            <person name="Chapman S.B."/>
            <person name="Gainer-Dewar J."/>
            <person name="Goldberg J."/>
            <person name="Griggs A."/>
            <person name="Gujja S."/>
            <person name="Hansen M."/>
            <person name="Howarth C."/>
            <person name="Imamovic A."/>
            <person name="Larimer J."/>
            <person name="Murphy C."/>
            <person name="Naylor J."/>
            <person name="Pearson M."/>
            <person name="Priest M."/>
            <person name="Roberts A."/>
            <person name="Saif S."/>
            <person name="Shea T."/>
            <person name="Sykes S."/>
            <person name="Wortman J."/>
            <person name="Nusbaum C."/>
            <person name="Birren B."/>
        </authorList>
    </citation>
    <scope>NUCLEOTIDE SEQUENCE [LARGE SCALE GENOMIC DNA]</scope>
    <source>
        <strain evidence="2">CA1280</strain>
    </source>
</reference>
<dbReference type="AlphaFoldDB" id="A0A0D0VBR0"/>
<feature type="compositionally biased region" description="Low complexity" evidence="1">
    <location>
        <begin position="30"/>
        <end position="39"/>
    </location>
</feature>
<dbReference type="HOGENOM" id="CLU_3032282_0_0_1"/>
<evidence type="ECO:0000256" key="1">
    <source>
        <dbReference type="SAM" id="MobiDB-lite"/>
    </source>
</evidence>
<accession>A0A0D0VBR0</accession>